<organism evidence="3 4">
    <name type="scientific">Microvirga aerilata</name>
    <dbReference type="NCBI Taxonomy" id="670292"/>
    <lineage>
        <taxon>Bacteria</taxon>
        <taxon>Pseudomonadati</taxon>
        <taxon>Pseudomonadota</taxon>
        <taxon>Alphaproteobacteria</taxon>
        <taxon>Hyphomicrobiales</taxon>
        <taxon>Methylobacteriaceae</taxon>
        <taxon>Microvirga</taxon>
    </lineage>
</organism>
<dbReference type="SUPFAM" id="SSF51338">
    <property type="entry name" value="Composite domain of metallo-dependent hydrolases"/>
    <property type="match status" value="1"/>
</dbReference>
<dbReference type="EMBL" id="JAEQMY010000069">
    <property type="protein sequence ID" value="MBL0407237.1"/>
    <property type="molecule type" value="Genomic_DNA"/>
</dbReference>
<dbReference type="AlphaFoldDB" id="A0A937D2V0"/>
<evidence type="ECO:0000313" key="4">
    <source>
        <dbReference type="Proteomes" id="UP000605848"/>
    </source>
</evidence>
<dbReference type="Proteomes" id="UP000605848">
    <property type="component" value="Unassembled WGS sequence"/>
</dbReference>
<reference evidence="3" key="1">
    <citation type="submission" date="2021-01" db="EMBL/GenBank/DDBJ databases">
        <title>Microvirga sp.</title>
        <authorList>
            <person name="Kim M.K."/>
        </authorList>
    </citation>
    <scope>NUCLEOTIDE SEQUENCE</scope>
    <source>
        <strain evidence="3">5420S-16</strain>
    </source>
</reference>
<accession>A0A937D2V0</accession>
<evidence type="ECO:0000313" key="3">
    <source>
        <dbReference type="EMBL" id="MBL0407237.1"/>
    </source>
</evidence>
<proteinExistence type="predicted"/>
<dbReference type="InterPro" id="IPR033932">
    <property type="entry name" value="YtcJ-like"/>
</dbReference>
<protein>
    <submittedName>
        <fullName evidence="3">Amidohydrolase</fullName>
    </submittedName>
</protein>
<dbReference type="PANTHER" id="PTHR22642">
    <property type="entry name" value="IMIDAZOLONEPROPIONASE"/>
    <property type="match status" value="1"/>
</dbReference>
<feature type="domain" description="Amidohydrolase 3" evidence="2">
    <location>
        <begin position="77"/>
        <end position="561"/>
    </location>
</feature>
<name>A0A937D2V0_9HYPH</name>
<gene>
    <name evidence="3" type="ORF">JKG68_25235</name>
</gene>
<dbReference type="InterPro" id="IPR011059">
    <property type="entry name" value="Metal-dep_hydrolase_composite"/>
</dbReference>
<sequence>MINTRMRHLLPAGFLLAGSLLAGSAWAQQADLILHNGKIVTVDKNFTTTQALAIRGDRFVAVGDNATVLKEAGPNTQIIDLDGRTVVPGLIDTHLHMASAALNRPAVKLLEARSVDDVKKLIAERGAQTSPGQWVIASSGWHESLLKEGRLPTRYELDEVSPNNPVFIPRGGHVVTVNRKALELAEIKKDTPDPKGGVIVRNPATGEATGVLLETAAYFARRALPPPPAPAERARLLRETMRELNSYGLVSVIEPGIDEPAIQVYAQLRDAGAMTIRTDLLYRALTKDQVQKGLSQASLRSDDMLRFAGIKYPLDGGVEGARLYEPYQIVPGEQPDPNYRGVLLLPPGGEDEYVEGLKLAAAAKVQVQTHAVGDETIDVIVRSYERVNAETPIKDLRWTIMHVFLPTESALKTMSELGIMATAQDHAVLLGHNQRRWWGDKRAGYAIPIRAMLDAGVHVGGGTDGPVVPVDPFLSMWWMATRGTLNGYQLGPEQAITPREALQLYTINNAIVMGVEKERGSIENGKLADLAILSQDILSVPPQAIRDTKALMTVVGGDIVYRSGI</sequence>
<dbReference type="InterPro" id="IPR032466">
    <property type="entry name" value="Metal_Hydrolase"/>
</dbReference>
<keyword evidence="4" id="KW-1185">Reference proteome</keyword>
<feature type="chain" id="PRO_5037160364" evidence="1">
    <location>
        <begin position="28"/>
        <end position="565"/>
    </location>
</feature>
<dbReference type="Gene3D" id="2.30.40.10">
    <property type="entry name" value="Urease, subunit C, domain 1"/>
    <property type="match status" value="1"/>
</dbReference>
<dbReference type="SUPFAM" id="SSF51556">
    <property type="entry name" value="Metallo-dependent hydrolases"/>
    <property type="match status" value="1"/>
</dbReference>
<dbReference type="Gene3D" id="3.20.20.140">
    <property type="entry name" value="Metal-dependent hydrolases"/>
    <property type="match status" value="1"/>
</dbReference>
<comment type="caution">
    <text evidence="3">The sequence shown here is derived from an EMBL/GenBank/DDBJ whole genome shotgun (WGS) entry which is preliminary data.</text>
</comment>
<dbReference type="GO" id="GO:0016810">
    <property type="term" value="F:hydrolase activity, acting on carbon-nitrogen (but not peptide) bonds"/>
    <property type="evidence" value="ECO:0007669"/>
    <property type="project" value="InterPro"/>
</dbReference>
<dbReference type="Pfam" id="PF07969">
    <property type="entry name" value="Amidohydro_3"/>
    <property type="match status" value="1"/>
</dbReference>
<dbReference type="CDD" id="cd01300">
    <property type="entry name" value="YtcJ_like"/>
    <property type="match status" value="1"/>
</dbReference>
<dbReference type="InterPro" id="IPR013108">
    <property type="entry name" value="Amidohydro_3"/>
</dbReference>
<dbReference type="PANTHER" id="PTHR22642:SF2">
    <property type="entry name" value="PROTEIN LONG AFTER FAR-RED 3"/>
    <property type="match status" value="1"/>
</dbReference>
<keyword evidence="1" id="KW-0732">Signal</keyword>
<feature type="signal peptide" evidence="1">
    <location>
        <begin position="1"/>
        <end position="27"/>
    </location>
</feature>
<dbReference type="RefSeq" id="WP_202064232.1">
    <property type="nucleotide sequence ID" value="NZ_JAEQMY010000069.1"/>
</dbReference>
<evidence type="ECO:0000259" key="2">
    <source>
        <dbReference type="Pfam" id="PF07969"/>
    </source>
</evidence>
<dbReference type="Gene3D" id="3.10.310.70">
    <property type="match status" value="1"/>
</dbReference>
<evidence type="ECO:0000256" key="1">
    <source>
        <dbReference type="SAM" id="SignalP"/>
    </source>
</evidence>